<dbReference type="InterPro" id="IPR006447">
    <property type="entry name" value="Myb_dom_plants"/>
</dbReference>
<organism evidence="6 7">
    <name type="scientific">Artemisia annua</name>
    <name type="common">Sweet wormwood</name>
    <dbReference type="NCBI Taxonomy" id="35608"/>
    <lineage>
        <taxon>Eukaryota</taxon>
        <taxon>Viridiplantae</taxon>
        <taxon>Streptophyta</taxon>
        <taxon>Embryophyta</taxon>
        <taxon>Tracheophyta</taxon>
        <taxon>Spermatophyta</taxon>
        <taxon>Magnoliopsida</taxon>
        <taxon>eudicotyledons</taxon>
        <taxon>Gunneridae</taxon>
        <taxon>Pentapetalae</taxon>
        <taxon>asterids</taxon>
        <taxon>campanulids</taxon>
        <taxon>Asterales</taxon>
        <taxon>Asteraceae</taxon>
        <taxon>Asteroideae</taxon>
        <taxon>Anthemideae</taxon>
        <taxon>Artemisiinae</taxon>
        <taxon>Artemisia</taxon>
    </lineage>
</organism>
<dbReference type="FunFam" id="1.10.10.60:FF:000007">
    <property type="entry name" value="Two-component response regulator"/>
    <property type="match status" value="1"/>
</dbReference>
<dbReference type="EMBL" id="PKPP01000988">
    <property type="protein sequence ID" value="PWA86732.1"/>
    <property type="molecule type" value="Genomic_DNA"/>
</dbReference>
<dbReference type="OrthoDB" id="60033at2759"/>
<keyword evidence="7" id="KW-1185">Reference proteome</keyword>
<evidence type="ECO:0000256" key="1">
    <source>
        <dbReference type="ARBA" id="ARBA00004123"/>
    </source>
</evidence>
<dbReference type="GO" id="GO:0003700">
    <property type="term" value="F:DNA-binding transcription factor activity"/>
    <property type="evidence" value="ECO:0007669"/>
    <property type="project" value="InterPro"/>
</dbReference>
<comment type="caution">
    <text evidence="6">The sequence shown here is derived from an EMBL/GenBank/DDBJ whole genome shotgun (WGS) entry which is preliminary data.</text>
</comment>
<dbReference type="GO" id="GO:0005634">
    <property type="term" value="C:nucleus"/>
    <property type="evidence" value="ECO:0007669"/>
    <property type="project" value="UniProtKB-SubCell"/>
</dbReference>
<dbReference type="STRING" id="35608.A0A2U1PLY8"/>
<gene>
    <name evidence="6" type="ORF">CTI12_AA131250</name>
</gene>
<dbReference type="InterPro" id="IPR017930">
    <property type="entry name" value="Myb_dom"/>
</dbReference>
<dbReference type="InterPro" id="IPR009057">
    <property type="entry name" value="Homeodomain-like_sf"/>
</dbReference>
<sequence length="393" mass="43692">MPAKDEEIIYMGFEDEEYLFMEKAQNVDDVSHVSHHTYRSNENTFGEDQEVNSSFKGTPMGSRLIEDQEENSSLKITPKGSHTADDRSCFTKSKLMWTDDLHNKFLKAVHKLGLDNAVPRKILEMMEVEGLTRDHVASHLQKYRILAKKIADANYGFQIASKPILLESSMYYSGHWKNSSPMVTELTQEQINSQSYKEMHAIPVLDTSSSYVPSLKAPGFSDITSCEIAPSGALPNQGSMQTTTNNLNGQSILIDHANTLDVADSSNIGFVPNPNGFAYDYNSGSTTIYPSSITEMDSSDGVYSNIDLAMSVIGYPSDLTFMQDPYRFEGYNSTQHDFVETGVLYNSTSAIAEDDLMFTDADIASLLAYANNDGEYAKISNNLELNHPNQVNC</sequence>
<evidence type="ECO:0000259" key="5">
    <source>
        <dbReference type="PROSITE" id="PS51294"/>
    </source>
</evidence>
<keyword evidence="4" id="KW-0539">Nucleus</keyword>
<dbReference type="Gene3D" id="1.10.10.60">
    <property type="entry name" value="Homeodomain-like"/>
    <property type="match status" value="1"/>
</dbReference>
<evidence type="ECO:0000313" key="6">
    <source>
        <dbReference type="EMBL" id="PWA86732.1"/>
    </source>
</evidence>
<dbReference type="NCBIfam" id="TIGR01557">
    <property type="entry name" value="myb_SHAQKYF"/>
    <property type="match status" value="1"/>
</dbReference>
<evidence type="ECO:0000256" key="2">
    <source>
        <dbReference type="ARBA" id="ARBA00023015"/>
    </source>
</evidence>
<keyword evidence="2" id="KW-0805">Transcription regulation</keyword>
<evidence type="ECO:0000313" key="7">
    <source>
        <dbReference type="Proteomes" id="UP000245207"/>
    </source>
</evidence>
<dbReference type="PANTHER" id="PTHR31442">
    <property type="entry name" value="HOMEODOMAIN-LIKE SUPERFAMILY PROTEIN-RELATED"/>
    <property type="match status" value="1"/>
</dbReference>
<dbReference type="InterPro" id="IPR001005">
    <property type="entry name" value="SANT/Myb"/>
</dbReference>
<dbReference type="PROSITE" id="PS51294">
    <property type="entry name" value="HTH_MYB"/>
    <property type="match status" value="1"/>
</dbReference>
<accession>A0A2U1PLY8</accession>
<comment type="subcellular location">
    <subcellularLocation>
        <location evidence="1">Nucleus</location>
    </subcellularLocation>
</comment>
<proteinExistence type="predicted"/>
<feature type="domain" description="HTH myb-type" evidence="5">
    <location>
        <begin position="97"/>
        <end position="148"/>
    </location>
</feature>
<evidence type="ECO:0000256" key="3">
    <source>
        <dbReference type="ARBA" id="ARBA00023163"/>
    </source>
</evidence>
<evidence type="ECO:0000256" key="4">
    <source>
        <dbReference type="ARBA" id="ARBA00023242"/>
    </source>
</evidence>
<dbReference type="Pfam" id="PF00249">
    <property type="entry name" value="Myb_DNA-binding"/>
    <property type="match status" value="1"/>
</dbReference>
<dbReference type="GO" id="GO:0003677">
    <property type="term" value="F:DNA binding"/>
    <property type="evidence" value="ECO:0007669"/>
    <property type="project" value="InterPro"/>
</dbReference>
<reference evidence="6 7" key="1">
    <citation type="journal article" date="2018" name="Mol. Plant">
        <title>The genome of Artemisia annua provides insight into the evolution of Asteraceae family and artemisinin biosynthesis.</title>
        <authorList>
            <person name="Shen Q."/>
            <person name="Zhang L."/>
            <person name="Liao Z."/>
            <person name="Wang S."/>
            <person name="Yan T."/>
            <person name="Shi P."/>
            <person name="Liu M."/>
            <person name="Fu X."/>
            <person name="Pan Q."/>
            <person name="Wang Y."/>
            <person name="Lv Z."/>
            <person name="Lu X."/>
            <person name="Zhang F."/>
            <person name="Jiang W."/>
            <person name="Ma Y."/>
            <person name="Chen M."/>
            <person name="Hao X."/>
            <person name="Li L."/>
            <person name="Tang Y."/>
            <person name="Lv G."/>
            <person name="Zhou Y."/>
            <person name="Sun X."/>
            <person name="Brodelius P.E."/>
            <person name="Rose J.K.C."/>
            <person name="Tang K."/>
        </authorList>
    </citation>
    <scope>NUCLEOTIDE SEQUENCE [LARGE SCALE GENOMIC DNA]</scope>
    <source>
        <strain evidence="7">cv. Huhao1</strain>
        <tissue evidence="6">Leaf</tissue>
    </source>
</reference>
<name>A0A2U1PLY8_ARTAN</name>
<dbReference type="AlphaFoldDB" id="A0A2U1PLY8"/>
<dbReference type="PANTHER" id="PTHR31442:SF40">
    <property type="entry name" value="HOMEODOMAIN-LIKE SUPERFAMILY PROTEIN"/>
    <property type="match status" value="1"/>
</dbReference>
<dbReference type="InterPro" id="IPR044841">
    <property type="entry name" value="LUX/BOA-like"/>
</dbReference>
<protein>
    <submittedName>
        <fullName evidence="6">Two-component response regulator ORR21</fullName>
    </submittedName>
</protein>
<dbReference type="Proteomes" id="UP000245207">
    <property type="component" value="Unassembled WGS sequence"/>
</dbReference>
<keyword evidence="3" id="KW-0804">Transcription</keyword>
<dbReference type="SUPFAM" id="SSF46689">
    <property type="entry name" value="Homeodomain-like"/>
    <property type="match status" value="1"/>
</dbReference>